<dbReference type="RefSeq" id="WP_078673384.1">
    <property type="nucleotide sequence ID" value="NZ_FUWZ01000012.1"/>
</dbReference>
<dbReference type="Proteomes" id="UP000190367">
    <property type="component" value="Unassembled WGS sequence"/>
</dbReference>
<gene>
    <name evidence="1" type="ORF">SAMN04488128_1129</name>
</gene>
<dbReference type="SUPFAM" id="SSF82171">
    <property type="entry name" value="DPP6 N-terminal domain-like"/>
    <property type="match status" value="1"/>
</dbReference>
<evidence type="ECO:0008006" key="3">
    <source>
        <dbReference type="Google" id="ProtNLM"/>
    </source>
</evidence>
<dbReference type="EMBL" id="FUWZ01000012">
    <property type="protein sequence ID" value="SKA48395.1"/>
    <property type="molecule type" value="Genomic_DNA"/>
</dbReference>
<organism evidence="1 2">
    <name type="scientific">Chitinophaga eiseniae</name>
    <dbReference type="NCBI Taxonomy" id="634771"/>
    <lineage>
        <taxon>Bacteria</taxon>
        <taxon>Pseudomonadati</taxon>
        <taxon>Bacteroidota</taxon>
        <taxon>Chitinophagia</taxon>
        <taxon>Chitinophagales</taxon>
        <taxon>Chitinophagaceae</taxon>
        <taxon>Chitinophaga</taxon>
    </lineage>
</organism>
<sequence>MSQFPHINLPLKNKLTFTANPVNVVPLPDGEILMNFASQPLITRLNANLEIVWEKIMQGQNANYVSSKLSASSDGRLIAIAGMVDMRILDAEGTKVLHTVKHNSWGWFLGAACFFARDNKTIWYVLPGDENATDELQVMDAATFEVIASHPLLESQRHAYTFHATPDNGIILLEAAAGQEESILMQLQLNDGVISLTELTQCEDVIMGNFAPSGQAFVMAPHYDGPLEIYAFPGMEKIAAQDQQTIFDGSKDFPAAEPDNINYSVFFIDDNNILVVTQFGRLLLLDRKDLRCKAEVMPEGIEFTAYDLDGNPTTNPDYIFDYSSNIISVMIVHEKLLLTTGEGQLRSYDLPVA</sequence>
<dbReference type="OrthoDB" id="643390at2"/>
<reference evidence="2" key="1">
    <citation type="submission" date="2017-02" db="EMBL/GenBank/DDBJ databases">
        <authorList>
            <person name="Varghese N."/>
            <person name="Submissions S."/>
        </authorList>
    </citation>
    <scope>NUCLEOTIDE SEQUENCE [LARGE SCALE GENOMIC DNA]</scope>
    <source>
        <strain evidence="2">DSM 22224</strain>
    </source>
</reference>
<dbReference type="AlphaFoldDB" id="A0A1T4U6L4"/>
<proteinExistence type="predicted"/>
<keyword evidence="2" id="KW-1185">Reference proteome</keyword>
<evidence type="ECO:0000313" key="2">
    <source>
        <dbReference type="Proteomes" id="UP000190367"/>
    </source>
</evidence>
<name>A0A1T4U6L4_9BACT</name>
<protein>
    <recommendedName>
        <fullName evidence="3">WD40 repeat domain-containing protein</fullName>
    </recommendedName>
</protein>
<dbReference type="STRING" id="634771.SAMN04488128_1129"/>
<accession>A0A1T4U6L4</accession>
<evidence type="ECO:0000313" key="1">
    <source>
        <dbReference type="EMBL" id="SKA48395.1"/>
    </source>
</evidence>